<name>A0AAV7M8J4_PLEWA</name>
<organism evidence="2 3">
    <name type="scientific">Pleurodeles waltl</name>
    <name type="common">Iberian ribbed newt</name>
    <dbReference type="NCBI Taxonomy" id="8319"/>
    <lineage>
        <taxon>Eukaryota</taxon>
        <taxon>Metazoa</taxon>
        <taxon>Chordata</taxon>
        <taxon>Craniata</taxon>
        <taxon>Vertebrata</taxon>
        <taxon>Euteleostomi</taxon>
        <taxon>Amphibia</taxon>
        <taxon>Batrachia</taxon>
        <taxon>Caudata</taxon>
        <taxon>Salamandroidea</taxon>
        <taxon>Salamandridae</taxon>
        <taxon>Pleurodelinae</taxon>
        <taxon>Pleurodeles</taxon>
    </lineage>
</organism>
<dbReference type="AlphaFoldDB" id="A0AAV7M8J4"/>
<sequence>MFCSLLGLPEFLVASGLVSASGGVGSRNHGLLKETLLRDETQRKPAMLPTLLLLPFPVPGSQVMCRGTRPSTLRVRAESAATWVPLPGARLLGACLLD</sequence>
<evidence type="ECO:0000256" key="1">
    <source>
        <dbReference type="SAM" id="SignalP"/>
    </source>
</evidence>
<comment type="caution">
    <text evidence="2">The sequence shown here is derived from an EMBL/GenBank/DDBJ whole genome shotgun (WGS) entry which is preliminary data.</text>
</comment>
<dbReference type="EMBL" id="JANPWB010000014">
    <property type="protein sequence ID" value="KAJ1100096.1"/>
    <property type="molecule type" value="Genomic_DNA"/>
</dbReference>
<accession>A0AAV7M8J4</accession>
<evidence type="ECO:0000313" key="3">
    <source>
        <dbReference type="Proteomes" id="UP001066276"/>
    </source>
</evidence>
<reference evidence="2" key="1">
    <citation type="journal article" date="2022" name="bioRxiv">
        <title>Sequencing and chromosome-scale assembly of the giantPleurodeles waltlgenome.</title>
        <authorList>
            <person name="Brown T."/>
            <person name="Elewa A."/>
            <person name="Iarovenko S."/>
            <person name="Subramanian E."/>
            <person name="Araus A.J."/>
            <person name="Petzold A."/>
            <person name="Susuki M."/>
            <person name="Suzuki K.-i.T."/>
            <person name="Hayashi T."/>
            <person name="Toyoda A."/>
            <person name="Oliveira C."/>
            <person name="Osipova E."/>
            <person name="Leigh N.D."/>
            <person name="Simon A."/>
            <person name="Yun M.H."/>
        </authorList>
    </citation>
    <scope>NUCLEOTIDE SEQUENCE</scope>
    <source>
        <strain evidence="2">20211129_DDA</strain>
        <tissue evidence="2">Liver</tissue>
    </source>
</reference>
<feature type="chain" id="PRO_5043742547" description="Secreted protein" evidence="1">
    <location>
        <begin position="21"/>
        <end position="98"/>
    </location>
</feature>
<evidence type="ECO:0008006" key="4">
    <source>
        <dbReference type="Google" id="ProtNLM"/>
    </source>
</evidence>
<feature type="signal peptide" evidence="1">
    <location>
        <begin position="1"/>
        <end position="20"/>
    </location>
</feature>
<evidence type="ECO:0000313" key="2">
    <source>
        <dbReference type="EMBL" id="KAJ1100096.1"/>
    </source>
</evidence>
<proteinExistence type="predicted"/>
<keyword evidence="3" id="KW-1185">Reference proteome</keyword>
<protein>
    <recommendedName>
        <fullName evidence="4">Secreted protein</fullName>
    </recommendedName>
</protein>
<dbReference type="Proteomes" id="UP001066276">
    <property type="component" value="Chromosome 10"/>
</dbReference>
<gene>
    <name evidence="2" type="ORF">NDU88_005185</name>
</gene>
<keyword evidence="1" id="KW-0732">Signal</keyword>